<dbReference type="Proteomes" id="UP000316621">
    <property type="component" value="Chromosome 6"/>
</dbReference>
<feature type="domain" description="Xylanase inhibitor N-terminal" evidence="3">
    <location>
        <begin position="56"/>
        <end position="194"/>
    </location>
</feature>
<dbReference type="SUPFAM" id="SSF50630">
    <property type="entry name" value="Acid proteases"/>
    <property type="match status" value="1"/>
</dbReference>
<dbReference type="GO" id="GO:0006508">
    <property type="term" value="P:proteolysis"/>
    <property type="evidence" value="ECO:0007669"/>
    <property type="project" value="InterPro"/>
</dbReference>
<gene>
    <name evidence="4" type="ORF">C5167_010710</name>
</gene>
<dbReference type="OMA" id="YVSSSNC"/>
<comment type="similarity">
    <text evidence="1">Belongs to the peptidase A1 family.</text>
</comment>
<proteinExistence type="inferred from homology"/>
<protein>
    <recommendedName>
        <fullName evidence="6">Peptidase A1 domain-containing protein</fullName>
    </recommendedName>
</protein>
<dbReference type="PANTHER" id="PTHR47965">
    <property type="entry name" value="ASPARTYL PROTEASE-RELATED"/>
    <property type="match status" value="1"/>
</dbReference>
<dbReference type="Pfam" id="PF14541">
    <property type="entry name" value="TAXi_C"/>
    <property type="match status" value="1"/>
</dbReference>
<dbReference type="EMBL" id="CM010720">
    <property type="protein sequence ID" value="RZC67025.1"/>
    <property type="molecule type" value="Genomic_DNA"/>
</dbReference>
<feature type="domain" description="Xylanase inhibitor C-terminal" evidence="2">
    <location>
        <begin position="214"/>
        <end position="313"/>
    </location>
</feature>
<dbReference type="PANTHER" id="PTHR47965:SF22">
    <property type="entry name" value="EUKARYOTIC ASPARTYL PROTEASE FAMILY PROTEIN"/>
    <property type="match status" value="1"/>
</dbReference>
<evidence type="ECO:0008006" key="6">
    <source>
        <dbReference type="Google" id="ProtNLM"/>
    </source>
</evidence>
<dbReference type="InterPro" id="IPR032799">
    <property type="entry name" value="TAXi_C"/>
</dbReference>
<dbReference type="Pfam" id="PF14543">
    <property type="entry name" value="TAXi_N"/>
    <property type="match status" value="1"/>
</dbReference>
<evidence type="ECO:0000259" key="3">
    <source>
        <dbReference type="Pfam" id="PF14543"/>
    </source>
</evidence>
<evidence type="ECO:0000256" key="1">
    <source>
        <dbReference type="ARBA" id="ARBA00007447"/>
    </source>
</evidence>
<dbReference type="Gene3D" id="2.40.70.10">
    <property type="entry name" value="Acid Proteases"/>
    <property type="match status" value="3"/>
</dbReference>
<dbReference type="Gramene" id="RZC67025">
    <property type="protein sequence ID" value="RZC67025"/>
    <property type="gene ID" value="C5167_010710"/>
</dbReference>
<dbReference type="InterPro" id="IPR032861">
    <property type="entry name" value="TAXi_N"/>
</dbReference>
<evidence type="ECO:0000313" key="5">
    <source>
        <dbReference type="Proteomes" id="UP000316621"/>
    </source>
</evidence>
<organism evidence="4 5">
    <name type="scientific">Papaver somniferum</name>
    <name type="common">Opium poppy</name>
    <dbReference type="NCBI Taxonomy" id="3469"/>
    <lineage>
        <taxon>Eukaryota</taxon>
        <taxon>Viridiplantae</taxon>
        <taxon>Streptophyta</taxon>
        <taxon>Embryophyta</taxon>
        <taxon>Tracheophyta</taxon>
        <taxon>Spermatophyta</taxon>
        <taxon>Magnoliopsida</taxon>
        <taxon>Ranunculales</taxon>
        <taxon>Papaveraceae</taxon>
        <taxon>Papaveroideae</taxon>
        <taxon>Papaver</taxon>
    </lineage>
</organism>
<dbReference type="AlphaFoldDB" id="A0A4Y7K4V6"/>
<accession>A0A4Y7K4V6</accession>
<keyword evidence="5" id="KW-1185">Reference proteome</keyword>
<dbReference type="InterPro" id="IPR021109">
    <property type="entry name" value="Peptidase_aspartic_dom_sf"/>
</dbReference>
<dbReference type="InterPro" id="IPR001461">
    <property type="entry name" value="Aspartic_peptidase_A1"/>
</dbReference>
<reference evidence="4 5" key="1">
    <citation type="journal article" date="2018" name="Science">
        <title>The opium poppy genome and morphinan production.</title>
        <authorList>
            <person name="Guo L."/>
            <person name="Winzer T."/>
            <person name="Yang X."/>
            <person name="Li Y."/>
            <person name="Ning Z."/>
            <person name="He Z."/>
            <person name="Teodor R."/>
            <person name="Lu Y."/>
            <person name="Bowser T.A."/>
            <person name="Graham I.A."/>
            <person name="Ye K."/>
        </authorList>
    </citation>
    <scope>NUCLEOTIDE SEQUENCE [LARGE SCALE GENOMIC DNA]</scope>
    <source>
        <strain evidence="5">cv. HN1</strain>
        <tissue evidence="4">Leaves</tissue>
    </source>
</reference>
<evidence type="ECO:0000313" key="4">
    <source>
        <dbReference type="EMBL" id="RZC67025.1"/>
    </source>
</evidence>
<sequence length="355" mass="38826">MAPFLLIQSSLSPLFFATTILYVFCSVCFSNAQPTSSSRPQGLVLPVTKDGSTLQYLTSIMQRTPLVSESLVVDLAGEYLWVDCEKGYVSSSNCTLNCFGRECSKLQLSSRACLHKPAQPRYKSFMGCLVFPSNKLPGPYVTARKFSFGCGSTSLLKGLANGVKGMAGFGPFGVSVPSQLSLAFRIDLSTSFTYTPFYTNATGIIHLSITFGIFIEKAKSLNITRVASVAPFGVCFDSKNMISTRLGALVPEINLVLHTDRVVWRIFGSNSMVRVSDKVSCLGFVDGGNEACLVIGGYQLENNLLEFNLAKMRKMHIDLFPNMLCKYDALNVVFIRSSSLVQLTLVLRRVQGHKG</sequence>
<evidence type="ECO:0000259" key="2">
    <source>
        <dbReference type="Pfam" id="PF14541"/>
    </source>
</evidence>
<name>A0A4Y7K4V6_PAPSO</name>
<dbReference type="GO" id="GO:0004190">
    <property type="term" value="F:aspartic-type endopeptidase activity"/>
    <property type="evidence" value="ECO:0007669"/>
    <property type="project" value="InterPro"/>
</dbReference>